<protein>
    <recommendedName>
        <fullName evidence="4">Lipopolysaccharide export system protein LptA</fullName>
    </recommendedName>
</protein>
<feature type="compositionally biased region" description="Polar residues" evidence="5">
    <location>
        <begin position="169"/>
        <end position="178"/>
    </location>
</feature>
<comment type="similarity">
    <text evidence="4">Belongs to the LptA family.</text>
</comment>
<evidence type="ECO:0000256" key="2">
    <source>
        <dbReference type="ARBA" id="ARBA00022729"/>
    </source>
</evidence>
<feature type="signal peptide" evidence="4">
    <location>
        <begin position="1"/>
        <end position="22"/>
    </location>
</feature>
<gene>
    <name evidence="4 7" type="primary">lptA</name>
    <name evidence="7" type="ORF">PZA18_03820</name>
</gene>
<dbReference type="Gene3D" id="2.60.450.10">
    <property type="entry name" value="Lipopolysaccharide (LPS) transport protein A like domain"/>
    <property type="match status" value="1"/>
</dbReference>
<comment type="subunit">
    <text evidence="4">Component of the lipopolysaccharide transport and assembly complex.</text>
</comment>
<reference evidence="7" key="1">
    <citation type="submission" date="2023-03" db="EMBL/GenBank/DDBJ databases">
        <title>Chitinimonas shenzhenensis gen. nov., sp. nov., a novel member of family Burkholderiaceae isolated from activated sludge collected in Shen Zhen, China.</title>
        <authorList>
            <person name="Wang X."/>
        </authorList>
    </citation>
    <scope>NUCLEOTIDE SEQUENCE</scope>
    <source>
        <strain evidence="7">DQS-5</strain>
    </source>
</reference>
<sequence length="178" mass="19596" precursor="true">MPNQNVKPLLVLLLLVSTFATARAELADRDQPIHVEAETTSTDTRNSRNVLQGNVTVVQGSLQMKADKATIWEDKTGNQYLEAEGKPVQFKQKLEGGGMLEARSDRAEYDGAKGDLRLIGHAYLKRINDEATGERIFYNAQTEEYRVEGGKDASGKPGRVKMTIIPKKNNPTTPGAKP</sequence>
<feature type="region of interest" description="Disordered" evidence="5">
    <location>
        <begin position="148"/>
        <end position="178"/>
    </location>
</feature>
<comment type="subcellular location">
    <subcellularLocation>
        <location evidence="4">Periplasm</location>
    </subcellularLocation>
</comment>
<accession>A0ABT7DT85</accession>
<dbReference type="InterPro" id="IPR052037">
    <property type="entry name" value="LPS_export_LptA"/>
</dbReference>
<dbReference type="InterPro" id="IPR005653">
    <property type="entry name" value="OstA-like_N"/>
</dbReference>
<evidence type="ECO:0000256" key="3">
    <source>
        <dbReference type="ARBA" id="ARBA00022764"/>
    </source>
</evidence>
<keyword evidence="2 4" id="KW-0732">Signal</keyword>
<dbReference type="InterPro" id="IPR014340">
    <property type="entry name" value="LptA"/>
</dbReference>
<feature type="domain" description="Organic solvent tolerance-like N-terminal" evidence="6">
    <location>
        <begin position="34"/>
        <end position="143"/>
    </location>
</feature>
<evidence type="ECO:0000256" key="5">
    <source>
        <dbReference type="SAM" id="MobiDB-lite"/>
    </source>
</evidence>
<dbReference type="RefSeq" id="WP_284099469.1">
    <property type="nucleotide sequence ID" value="NZ_JARRAF010000003.1"/>
</dbReference>
<keyword evidence="8" id="KW-1185">Reference proteome</keyword>
<evidence type="ECO:0000256" key="4">
    <source>
        <dbReference type="HAMAP-Rule" id="MF_01914"/>
    </source>
</evidence>
<comment type="caution">
    <text evidence="7">The sequence shown here is derived from an EMBL/GenBank/DDBJ whole genome shotgun (WGS) entry which is preliminary data.</text>
</comment>
<comment type="function">
    <text evidence="4">Involved in the assembly of lipopolysaccharide (LPS). Required for the translocation of LPS from the inner membrane to the outer membrane.</text>
</comment>
<evidence type="ECO:0000313" key="8">
    <source>
        <dbReference type="Proteomes" id="UP001172778"/>
    </source>
</evidence>
<keyword evidence="1 4" id="KW-0813">Transport</keyword>
<organism evidence="7 8">
    <name type="scientific">Parachitinimonas caeni</name>
    <dbReference type="NCBI Taxonomy" id="3031301"/>
    <lineage>
        <taxon>Bacteria</taxon>
        <taxon>Pseudomonadati</taxon>
        <taxon>Pseudomonadota</taxon>
        <taxon>Betaproteobacteria</taxon>
        <taxon>Neisseriales</taxon>
        <taxon>Chitinibacteraceae</taxon>
        <taxon>Parachitinimonas</taxon>
    </lineage>
</organism>
<feature type="chain" id="PRO_5044901227" description="Lipopolysaccharide export system protein LptA" evidence="4">
    <location>
        <begin position="23"/>
        <end position="178"/>
    </location>
</feature>
<evidence type="ECO:0000313" key="7">
    <source>
        <dbReference type="EMBL" id="MDK2123179.1"/>
    </source>
</evidence>
<dbReference type="Proteomes" id="UP001172778">
    <property type="component" value="Unassembled WGS sequence"/>
</dbReference>
<name>A0ABT7DT85_9NEIS</name>
<evidence type="ECO:0000259" key="6">
    <source>
        <dbReference type="Pfam" id="PF03968"/>
    </source>
</evidence>
<dbReference type="Pfam" id="PF03968">
    <property type="entry name" value="LptD_N"/>
    <property type="match status" value="1"/>
</dbReference>
<dbReference type="PANTHER" id="PTHR36504:SF1">
    <property type="entry name" value="LIPOPOLYSACCHARIDE EXPORT SYSTEM PROTEIN LPTA"/>
    <property type="match status" value="1"/>
</dbReference>
<dbReference type="EMBL" id="JARRAF010000003">
    <property type="protein sequence ID" value="MDK2123179.1"/>
    <property type="molecule type" value="Genomic_DNA"/>
</dbReference>
<dbReference type="PANTHER" id="PTHR36504">
    <property type="entry name" value="LIPOPOLYSACCHARIDE EXPORT SYSTEM PROTEIN LPTA"/>
    <property type="match status" value="1"/>
</dbReference>
<dbReference type="NCBIfam" id="TIGR03002">
    <property type="entry name" value="outer_YhbN_LptA"/>
    <property type="match status" value="1"/>
</dbReference>
<evidence type="ECO:0000256" key="1">
    <source>
        <dbReference type="ARBA" id="ARBA00022448"/>
    </source>
</evidence>
<keyword evidence="3 4" id="KW-0574">Periplasm</keyword>
<dbReference type="HAMAP" id="MF_01914">
    <property type="entry name" value="LPS_assembly_LptA"/>
    <property type="match status" value="1"/>
</dbReference>
<proteinExistence type="inferred from homology"/>